<evidence type="ECO:0000313" key="8">
    <source>
        <dbReference type="Proteomes" id="UP000231450"/>
    </source>
</evidence>
<gene>
    <name evidence="7" type="ORF">COU81_02880</name>
</gene>
<dbReference type="Proteomes" id="UP000231450">
    <property type="component" value="Unassembled WGS sequence"/>
</dbReference>
<name>A0A2M8KDP8_9BACT</name>
<comment type="subcellular location">
    <subcellularLocation>
        <location evidence="1">Membrane</location>
        <topology evidence="1">Single-pass membrane protein</topology>
    </subcellularLocation>
</comment>
<keyword evidence="2" id="KW-0488">Methylation</keyword>
<dbReference type="PRINTS" id="PR00813">
    <property type="entry name" value="BCTERIALGSPG"/>
</dbReference>
<dbReference type="GO" id="GO:0015628">
    <property type="term" value="P:protein secretion by the type II secretion system"/>
    <property type="evidence" value="ECO:0007669"/>
    <property type="project" value="InterPro"/>
</dbReference>
<proteinExistence type="predicted"/>
<protein>
    <recommendedName>
        <fullName evidence="9">Type II secretion system protein GspG C-terminal domain-containing protein</fullName>
    </recommendedName>
</protein>
<evidence type="ECO:0000256" key="4">
    <source>
        <dbReference type="ARBA" id="ARBA00022989"/>
    </source>
</evidence>
<accession>A0A2M8KDP8</accession>
<reference evidence="8" key="1">
    <citation type="submission" date="2017-09" db="EMBL/GenBank/DDBJ databases">
        <title>Depth-based differentiation of microbial function through sediment-hosted aquifers and enrichment of novel symbionts in the deep terrestrial subsurface.</title>
        <authorList>
            <person name="Probst A.J."/>
            <person name="Ladd B."/>
            <person name="Jarett J.K."/>
            <person name="Geller-Mcgrath D.E."/>
            <person name="Sieber C.M.K."/>
            <person name="Emerson J.B."/>
            <person name="Anantharaman K."/>
            <person name="Thomas B.C."/>
            <person name="Malmstrom R."/>
            <person name="Stieglmeier M."/>
            <person name="Klingl A."/>
            <person name="Woyke T."/>
            <person name="Ryan C.M."/>
            <person name="Banfield J.F."/>
        </authorList>
    </citation>
    <scope>NUCLEOTIDE SEQUENCE [LARGE SCALE GENOMIC DNA]</scope>
</reference>
<keyword evidence="3 6" id="KW-0812">Transmembrane</keyword>
<organism evidence="7 8">
    <name type="scientific">Candidatus Portnoybacteria bacterium CG10_big_fil_rev_8_21_14_0_10_36_7</name>
    <dbReference type="NCBI Taxonomy" id="1974812"/>
    <lineage>
        <taxon>Bacteria</taxon>
        <taxon>Candidatus Portnoyibacteriota</taxon>
    </lineage>
</organism>
<keyword evidence="4 6" id="KW-1133">Transmembrane helix</keyword>
<evidence type="ECO:0000256" key="2">
    <source>
        <dbReference type="ARBA" id="ARBA00022481"/>
    </source>
</evidence>
<evidence type="ECO:0000313" key="7">
    <source>
        <dbReference type="EMBL" id="PJE58036.1"/>
    </source>
</evidence>
<dbReference type="InterPro" id="IPR012902">
    <property type="entry name" value="N_methyl_site"/>
</dbReference>
<dbReference type="PANTHER" id="PTHR30093:SF44">
    <property type="entry name" value="TYPE II SECRETION SYSTEM CORE PROTEIN G"/>
    <property type="match status" value="1"/>
</dbReference>
<feature type="transmembrane region" description="Helical" evidence="6">
    <location>
        <begin position="12"/>
        <end position="32"/>
    </location>
</feature>
<evidence type="ECO:0000256" key="5">
    <source>
        <dbReference type="ARBA" id="ARBA00023136"/>
    </source>
</evidence>
<dbReference type="Gene3D" id="3.30.700.10">
    <property type="entry name" value="Glycoprotein, Type 4 Pilin"/>
    <property type="match status" value="1"/>
</dbReference>
<evidence type="ECO:0000256" key="1">
    <source>
        <dbReference type="ARBA" id="ARBA00004167"/>
    </source>
</evidence>
<comment type="caution">
    <text evidence="7">The sequence shown here is derived from an EMBL/GenBank/DDBJ whole genome shotgun (WGS) entry which is preliminary data.</text>
</comment>
<dbReference type="PANTHER" id="PTHR30093">
    <property type="entry name" value="GENERAL SECRETION PATHWAY PROTEIN G"/>
    <property type="match status" value="1"/>
</dbReference>
<dbReference type="InterPro" id="IPR045584">
    <property type="entry name" value="Pilin-like"/>
</dbReference>
<evidence type="ECO:0000256" key="6">
    <source>
        <dbReference type="SAM" id="Phobius"/>
    </source>
</evidence>
<dbReference type="Pfam" id="PF07963">
    <property type="entry name" value="N_methyl"/>
    <property type="match status" value="1"/>
</dbReference>
<dbReference type="EMBL" id="PFDW01000061">
    <property type="protein sequence ID" value="PJE58036.1"/>
    <property type="molecule type" value="Genomic_DNA"/>
</dbReference>
<dbReference type="InterPro" id="IPR000983">
    <property type="entry name" value="Bac_GSPG_pilin"/>
</dbReference>
<dbReference type="SUPFAM" id="SSF54523">
    <property type="entry name" value="Pili subunits"/>
    <property type="match status" value="1"/>
</dbReference>
<evidence type="ECO:0000256" key="3">
    <source>
        <dbReference type="ARBA" id="ARBA00022692"/>
    </source>
</evidence>
<dbReference type="NCBIfam" id="TIGR02532">
    <property type="entry name" value="IV_pilin_GFxxxE"/>
    <property type="match status" value="1"/>
</dbReference>
<evidence type="ECO:0008006" key="9">
    <source>
        <dbReference type="Google" id="ProtNLM"/>
    </source>
</evidence>
<dbReference type="GO" id="GO:0015627">
    <property type="term" value="C:type II protein secretion system complex"/>
    <property type="evidence" value="ECO:0007669"/>
    <property type="project" value="InterPro"/>
</dbReference>
<dbReference type="AlphaFoldDB" id="A0A2M8KDP8"/>
<dbReference type="GO" id="GO:0016020">
    <property type="term" value="C:membrane"/>
    <property type="evidence" value="ECO:0007669"/>
    <property type="project" value="UniProtKB-SubCell"/>
</dbReference>
<keyword evidence="5 6" id="KW-0472">Membrane</keyword>
<sequence>MTKINYKSKSFTLIELLVVIFIIALLASIVAVQVNKARWKSQTIKAVADLKSIQTALAMYSDEFGLYPSPVDYDEAVTGCKWDFEGDDLDSNGISWLDPLVENGYLGSAPTPPGNISYRYKDSASCTCAGSAGTAAYIVVASGLPVAISGVTDNDFSDNSASWDLVNCQSEVSDLVYSVGSLE</sequence>